<dbReference type="GO" id="GO:0033389">
    <property type="term" value="P:putrescine biosynthetic process from arginine, via agmatine"/>
    <property type="evidence" value="ECO:0007669"/>
    <property type="project" value="TreeGrafter"/>
</dbReference>
<keyword evidence="2" id="KW-0479">Metal-binding</keyword>
<dbReference type="PROSITE" id="PS01053">
    <property type="entry name" value="ARGINASE_1"/>
    <property type="match status" value="1"/>
</dbReference>
<sequence length="443" mass="47502">MLRLASLALAAASAVTAHAGHGDAPPEAWTAKYGSSMDLSFSGISTFARLPHERCLDKPETVFDIAVLGMPYDVTQRASGPPTDQRVIPTGRSVRTERDPARVEADGKEPRLLDPMASFSSALDAAHETAPDEDGPPSRNFNPFLAGASIIDCGDVPISPYDNSLALDQMETAYSTLLAREVDTAFTREHGGTKAFALDGKEHPKIVTLGGDHTIVLPILRSLAKVYGPVAVLHFDAHLDTWNGALYNGALTPQSQITHGSMFWKASTEGLVSNTSSIHAGIRTRLSEFEDLTHDSDVGFKLLTTDDIDELKPSGIIEKIKERVGETPVYLSLDIDVVDPSMAPATGTPESGGWTTRELKAILRGLSSLNLVGLDIVEVSPAYDTNAELTGMAAADLVQEFLGMLLKGKGPQGKETWSPAIKQMVLHDEREGAEQAKTAHDEL</sequence>
<dbReference type="Gene3D" id="3.40.800.10">
    <property type="entry name" value="Ureohydrolase domain"/>
    <property type="match status" value="1"/>
</dbReference>
<name>A0A2S5B5S7_9BASI</name>
<accession>A0A2S5B5S7</accession>
<evidence type="ECO:0000256" key="1">
    <source>
        <dbReference type="ARBA" id="ARBA00009227"/>
    </source>
</evidence>
<evidence type="ECO:0000256" key="4">
    <source>
        <dbReference type="RuleBase" id="RU003684"/>
    </source>
</evidence>
<protein>
    <recommendedName>
        <fullName evidence="9">Agmatinase</fullName>
    </recommendedName>
</protein>
<dbReference type="Pfam" id="PF00491">
    <property type="entry name" value="Arginase"/>
    <property type="match status" value="1"/>
</dbReference>
<keyword evidence="3 4" id="KW-0378">Hydrolase</keyword>
<evidence type="ECO:0000256" key="6">
    <source>
        <dbReference type="SAM" id="SignalP"/>
    </source>
</evidence>
<dbReference type="InterPro" id="IPR023696">
    <property type="entry name" value="Ureohydrolase_dom_sf"/>
</dbReference>
<proteinExistence type="inferred from homology"/>
<organism evidence="7 8">
    <name type="scientific">Rhodotorula taiwanensis</name>
    <dbReference type="NCBI Taxonomy" id="741276"/>
    <lineage>
        <taxon>Eukaryota</taxon>
        <taxon>Fungi</taxon>
        <taxon>Dikarya</taxon>
        <taxon>Basidiomycota</taxon>
        <taxon>Pucciniomycotina</taxon>
        <taxon>Microbotryomycetes</taxon>
        <taxon>Sporidiobolales</taxon>
        <taxon>Sporidiobolaceae</taxon>
        <taxon>Rhodotorula</taxon>
    </lineage>
</organism>
<feature type="signal peptide" evidence="6">
    <location>
        <begin position="1"/>
        <end position="19"/>
    </location>
</feature>
<evidence type="ECO:0000256" key="5">
    <source>
        <dbReference type="SAM" id="MobiDB-lite"/>
    </source>
</evidence>
<evidence type="ECO:0000256" key="3">
    <source>
        <dbReference type="ARBA" id="ARBA00022801"/>
    </source>
</evidence>
<dbReference type="PANTHER" id="PTHR11358">
    <property type="entry name" value="ARGINASE/AGMATINASE"/>
    <property type="match status" value="1"/>
</dbReference>
<reference evidence="7 8" key="1">
    <citation type="journal article" date="2018" name="Front. Microbiol.">
        <title>Prospects for Fungal Bioremediation of Acidic Radioactive Waste Sites: Characterization and Genome Sequence of Rhodotorula taiwanensis MD1149.</title>
        <authorList>
            <person name="Tkavc R."/>
            <person name="Matrosova V.Y."/>
            <person name="Grichenko O.E."/>
            <person name="Gostincar C."/>
            <person name="Volpe R.P."/>
            <person name="Klimenkova P."/>
            <person name="Gaidamakova E.K."/>
            <person name="Zhou C.E."/>
            <person name="Stewart B.J."/>
            <person name="Lyman M.G."/>
            <person name="Malfatti S.A."/>
            <person name="Rubinfeld B."/>
            <person name="Courtot M."/>
            <person name="Singh J."/>
            <person name="Dalgard C.L."/>
            <person name="Hamilton T."/>
            <person name="Frey K.G."/>
            <person name="Gunde-Cimerman N."/>
            <person name="Dugan L."/>
            <person name="Daly M.J."/>
        </authorList>
    </citation>
    <scope>NUCLEOTIDE SEQUENCE [LARGE SCALE GENOMIC DNA]</scope>
    <source>
        <strain evidence="7 8">MD1149</strain>
    </source>
</reference>
<dbReference type="AlphaFoldDB" id="A0A2S5B5S7"/>
<gene>
    <name evidence="7" type="ORF">BMF94_4859</name>
</gene>
<dbReference type="GO" id="GO:0046872">
    <property type="term" value="F:metal ion binding"/>
    <property type="evidence" value="ECO:0007669"/>
    <property type="project" value="UniProtKB-KW"/>
</dbReference>
<dbReference type="OrthoDB" id="288726at2759"/>
<feature type="region of interest" description="Disordered" evidence="5">
    <location>
        <begin position="76"/>
        <end position="114"/>
    </location>
</feature>
<dbReference type="CDD" id="cd11592">
    <property type="entry name" value="Agmatinase_PAH"/>
    <property type="match status" value="1"/>
</dbReference>
<evidence type="ECO:0008006" key="9">
    <source>
        <dbReference type="Google" id="ProtNLM"/>
    </source>
</evidence>
<comment type="similarity">
    <text evidence="1">Belongs to the arginase family. Agmatinase subfamily.</text>
</comment>
<keyword evidence="8" id="KW-1185">Reference proteome</keyword>
<evidence type="ECO:0000313" key="7">
    <source>
        <dbReference type="EMBL" id="POY72127.1"/>
    </source>
</evidence>
<dbReference type="STRING" id="741276.A0A2S5B5S7"/>
<evidence type="ECO:0000313" key="8">
    <source>
        <dbReference type="Proteomes" id="UP000237144"/>
    </source>
</evidence>
<keyword evidence="6" id="KW-0732">Signal</keyword>
<dbReference type="SUPFAM" id="SSF52768">
    <property type="entry name" value="Arginase/deacetylase"/>
    <property type="match status" value="1"/>
</dbReference>
<dbReference type="GO" id="GO:0008783">
    <property type="term" value="F:agmatinase activity"/>
    <property type="evidence" value="ECO:0007669"/>
    <property type="project" value="TreeGrafter"/>
</dbReference>
<dbReference type="PROSITE" id="PS51409">
    <property type="entry name" value="ARGINASE_2"/>
    <property type="match status" value="1"/>
</dbReference>
<dbReference type="PRINTS" id="PR00116">
    <property type="entry name" value="ARGINASE"/>
</dbReference>
<evidence type="ECO:0000256" key="2">
    <source>
        <dbReference type="ARBA" id="ARBA00022723"/>
    </source>
</evidence>
<dbReference type="InterPro" id="IPR006035">
    <property type="entry name" value="Ureohydrolase"/>
</dbReference>
<dbReference type="InterPro" id="IPR020855">
    <property type="entry name" value="Ureohydrolase_Mn_BS"/>
</dbReference>
<feature type="chain" id="PRO_5015721928" description="Agmatinase" evidence="6">
    <location>
        <begin position="20"/>
        <end position="443"/>
    </location>
</feature>
<dbReference type="Proteomes" id="UP000237144">
    <property type="component" value="Unassembled WGS sequence"/>
</dbReference>
<feature type="compositionally biased region" description="Basic and acidic residues" evidence="5">
    <location>
        <begin position="94"/>
        <end position="112"/>
    </location>
</feature>
<comment type="caution">
    <text evidence="7">The sequence shown here is derived from an EMBL/GenBank/DDBJ whole genome shotgun (WGS) entry which is preliminary data.</text>
</comment>
<dbReference type="PANTHER" id="PTHR11358:SF26">
    <property type="entry name" value="GUANIDINO ACID HYDROLASE, MITOCHONDRIAL"/>
    <property type="match status" value="1"/>
</dbReference>
<dbReference type="EMBL" id="PJQD01000058">
    <property type="protein sequence ID" value="POY72127.1"/>
    <property type="molecule type" value="Genomic_DNA"/>
</dbReference>